<dbReference type="AlphaFoldDB" id="A0AAC9ITW4"/>
<evidence type="ECO:0000313" key="2">
    <source>
        <dbReference type="EMBL" id="APC00468.1"/>
    </source>
</evidence>
<organism evidence="2 3">
    <name type="scientific">Polynucleobacter asymbioticus</name>
    <dbReference type="NCBI Taxonomy" id="576611"/>
    <lineage>
        <taxon>Bacteria</taxon>
        <taxon>Pseudomonadati</taxon>
        <taxon>Pseudomonadota</taxon>
        <taxon>Betaproteobacteria</taxon>
        <taxon>Burkholderiales</taxon>
        <taxon>Burkholderiaceae</taxon>
        <taxon>Polynucleobacter</taxon>
    </lineage>
</organism>
<dbReference type="RefSeq" id="WP_071538695.1">
    <property type="nucleotide sequence ID" value="NZ_CP015016.1"/>
</dbReference>
<dbReference type="SUPFAM" id="SSF53335">
    <property type="entry name" value="S-adenosyl-L-methionine-dependent methyltransferases"/>
    <property type="match status" value="1"/>
</dbReference>
<accession>A0AAC9ITW4</accession>
<sequence>MHATAMAYGSAFFNTYLKEAHGLTIVDIGSQDINGSLRSVAPSNNQYIGIDFVQGKGVDLIITDPYSLPLENESVDVVVSSSCFEHSEFFWLLFNEALRILKPSGLLYLNAPSNGMFHRYPVDCWRFYPDSAIALQNWGKRSGYHCALLESFIGTRTNDLWNDFVAVFVKEESYSPQYPHRIQNNLKNFTNGRTYNSENITNYQQLSADQIAHQKLNAIINAINQILNPQQ</sequence>
<feature type="domain" description="Methyltransferase type 11" evidence="1">
    <location>
        <begin position="37"/>
        <end position="109"/>
    </location>
</feature>
<dbReference type="Gene3D" id="3.40.50.150">
    <property type="entry name" value="Vaccinia Virus protein VP39"/>
    <property type="match status" value="1"/>
</dbReference>
<dbReference type="InterPro" id="IPR029063">
    <property type="entry name" value="SAM-dependent_MTases_sf"/>
</dbReference>
<evidence type="ECO:0000259" key="1">
    <source>
        <dbReference type="Pfam" id="PF08241"/>
    </source>
</evidence>
<dbReference type="InterPro" id="IPR013216">
    <property type="entry name" value="Methyltransf_11"/>
</dbReference>
<dbReference type="GO" id="GO:0032259">
    <property type="term" value="P:methylation"/>
    <property type="evidence" value="ECO:0007669"/>
    <property type="project" value="UniProtKB-KW"/>
</dbReference>
<protein>
    <submittedName>
        <fullName evidence="2">Methyltransferase type 11</fullName>
    </submittedName>
</protein>
<dbReference type="GO" id="GO:0008757">
    <property type="term" value="F:S-adenosylmethionine-dependent methyltransferase activity"/>
    <property type="evidence" value="ECO:0007669"/>
    <property type="project" value="InterPro"/>
</dbReference>
<dbReference type="Proteomes" id="UP000182060">
    <property type="component" value="Chromosome"/>
</dbReference>
<proteinExistence type="predicted"/>
<keyword evidence="2" id="KW-0808">Transferase</keyword>
<keyword evidence="2" id="KW-0489">Methyltransferase</keyword>
<name>A0AAC9ITW4_9BURK</name>
<dbReference type="EMBL" id="CP015017">
    <property type="protein sequence ID" value="APC00468.1"/>
    <property type="molecule type" value="Genomic_DNA"/>
</dbReference>
<gene>
    <name evidence="2" type="ORF">AOC25_01945</name>
</gene>
<evidence type="ECO:0000313" key="3">
    <source>
        <dbReference type="Proteomes" id="UP000182060"/>
    </source>
</evidence>
<dbReference type="Pfam" id="PF08241">
    <property type="entry name" value="Methyltransf_11"/>
    <property type="match status" value="1"/>
</dbReference>
<reference evidence="2" key="1">
    <citation type="journal article" date="2017" name="Appl. Environ. Microbiol.">
        <title>Microdiversification of a pelagic Polynucleobacter species is mainly driven by acquisition of genomic islands from a partially interspecific gene pool.</title>
        <authorList>
            <person name="Hoetzinger M."/>
            <person name="Hahn M.W."/>
            <person name="Jezberova J."/>
            <person name="Schmidt J."/>
            <person name="Koll U."/>
        </authorList>
    </citation>
    <scope>NUCLEOTIDE SEQUENCE</scope>
    <source>
        <strain evidence="2">MWH-RechtKol4</strain>
    </source>
</reference>